<comment type="caution">
    <text evidence="1">The sequence shown here is derived from an EMBL/GenBank/DDBJ whole genome shotgun (WGS) entry which is preliminary data.</text>
</comment>
<dbReference type="Gene3D" id="2.60.120.920">
    <property type="match status" value="1"/>
</dbReference>
<dbReference type="EMBL" id="JARBJD010000047">
    <property type="protein sequence ID" value="KAK2957334.1"/>
    <property type="molecule type" value="Genomic_DNA"/>
</dbReference>
<dbReference type="InterPro" id="IPR043136">
    <property type="entry name" value="B30.2/SPRY_sf"/>
</dbReference>
<name>A0ABQ9Y0V5_9EUKA</name>
<accession>A0ABQ9Y0V5</accession>
<reference evidence="1 2" key="1">
    <citation type="journal article" date="2022" name="bioRxiv">
        <title>Genomics of Preaxostyla Flagellates Illuminates Evolutionary Transitions and the Path Towards Mitochondrial Loss.</title>
        <authorList>
            <person name="Novak L.V.F."/>
            <person name="Treitli S.C."/>
            <person name="Pyrih J."/>
            <person name="Halakuc P."/>
            <person name="Pipaliya S.V."/>
            <person name="Vacek V."/>
            <person name="Brzon O."/>
            <person name="Soukal P."/>
            <person name="Eme L."/>
            <person name="Dacks J.B."/>
            <person name="Karnkowska A."/>
            <person name="Elias M."/>
            <person name="Hampl V."/>
        </authorList>
    </citation>
    <scope>NUCLEOTIDE SEQUENCE [LARGE SCALE GENOMIC DNA]</scope>
    <source>
        <strain evidence="1">NAU3</strain>
        <tissue evidence="1">Gut</tissue>
    </source>
</reference>
<protein>
    <recommendedName>
        <fullName evidence="3">SPRY domain-containing protein</fullName>
    </recommendedName>
</protein>
<evidence type="ECO:0000313" key="1">
    <source>
        <dbReference type="EMBL" id="KAK2957334.1"/>
    </source>
</evidence>
<organism evidence="1 2">
    <name type="scientific">Blattamonas nauphoetae</name>
    <dbReference type="NCBI Taxonomy" id="2049346"/>
    <lineage>
        <taxon>Eukaryota</taxon>
        <taxon>Metamonada</taxon>
        <taxon>Preaxostyla</taxon>
        <taxon>Oxymonadida</taxon>
        <taxon>Blattamonas</taxon>
    </lineage>
</organism>
<evidence type="ECO:0000313" key="2">
    <source>
        <dbReference type="Proteomes" id="UP001281761"/>
    </source>
</evidence>
<gene>
    <name evidence="1" type="ORF">BLNAU_7712</name>
</gene>
<proteinExistence type="predicted"/>
<sequence length="189" mass="20756">MKQLPPLLFTNPAHFSIRHSTLVRTDLDCVGHRYAEYATVLIRDIITSGVVSISISLCKLPKFFWHAQLSFGFMDSSFPVPKVGCALGNSVKNSVGLSSNGNLNFNTPSSNSFEDCHSELKEGDCVRMEVDLDSTPRTVQFFVNGEAGRCYVSGIPSSVRIGDTSFRIDNISRISQPTPISEGMNEVKC</sequence>
<evidence type="ECO:0008006" key="3">
    <source>
        <dbReference type="Google" id="ProtNLM"/>
    </source>
</evidence>
<keyword evidence="2" id="KW-1185">Reference proteome</keyword>
<dbReference type="Proteomes" id="UP001281761">
    <property type="component" value="Unassembled WGS sequence"/>
</dbReference>